<gene>
    <name evidence="2" type="ORF">HCR03_04595</name>
</gene>
<evidence type="ECO:0000256" key="1">
    <source>
        <dbReference type="SAM" id="Phobius"/>
    </source>
</evidence>
<feature type="transmembrane region" description="Helical" evidence="1">
    <location>
        <begin position="263"/>
        <end position="285"/>
    </location>
</feature>
<dbReference type="RefSeq" id="WP_187036859.1">
    <property type="nucleotide sequence ID" value="NZ_CP060286.1"/>
</dbReference>
<evidence type="ECO:0000313" key="3">
    <source>
        <dbReference type="Proteomes" id="UP000515909"/>
    </source>
</evidence>
<keyword evidence="1" id="KW-0472">Membrane</keyword>
<sequence length="290" mass="32260">MTLLILFFLSLFAAFYLLLCGAARLPTIGTTLASLRIAQPKVRSGSLIHIMVLKLSMRISKLIHLEQERKDDLAAKLRLIGNGLTPETHIAKIIVNFSLWLLTAAILFLISPVLSLAVIGYAIYMLFQDISSFDRAVKAAREKIEADLPRLAATIAQELQSNRDVIAMLTSFLPSTTPEFREELQITLADMRSGSPEKALIRMDRRVGSLMLGEIVRGLQMVLQGDNGVMYFQMLEHDFKNTEIQNLNLIAAKRPGKIQGYSFLMFGCLMLTVIGVLILYAYSLVQGLGI</sequence>
<reference evidence="2 3" key="1">
    <citation type="submission" date="2020-08" db="EMBL/GenBank/DDBJ databases">
        <title>The isolate Caproiciproducens sp. 7D4C2 produces n-caproate at mildly acidic conditions from hexoses: genome and rBOX comparison with related strains and chain-elongating bacteria.</title>
        <authorList>
            <person name="Esquivel-Elizondo S."/>
            <person name="Bagci C."/>
            <person name="Temovska M."/>
            <person name="Jeon B.S."/>
            <person name="Bessarab I."/>
            <person name="Williams R.B.H."/>
            <person name="Huson D.H."/>
            <person name="Angenent L.T."/>
        </authorList>
    </citation>
    <scope>NUCLEOTIDE SEQUENCE [LARGE SCALE GENOMIC DNA]</scope>
    <source>
        <strain evidence="2 3">7D4C2</strain>
    </source>
</reference>
<evidence type="ECO:0000313" key="2">
    <source>
        <dbReference type="EMBL" id="QNK41547.1"/>
    </source>
</evidence>
<name>A0A7G8TD56_9FIRM</name>
<feature type="transmembrane region" description="Helical" evidence="1">
    <location>
        <begin position="99"/>
        <end position="127"/>
    </location>
</feature>
<dbReference type="KEGG" id="cfem:HCR03_04595"/>
<dbReference type="EMBL" id="CP060286">
    <property type="protein sequence ID" value="QNK41547.1"/>
    <property type="molecule type" value="Genomic_DNA"/>
</dbReference>
<keyword evidence="1" id="KW-1133">Transmembrane helix</keyword>
<dbReference type="AlphaFoldDB" id="A0A7G8TD56"/>
<keyword evidence="1" id="KW-0812">Transmembrane</keyword>
<proteinExistence type="predicted"/>
<dbReference type="Proteomes" id="UP000515909">
    <property type="component" value="Chromosome"/>
</dbReference>
<accession>A0A7G8TD56</accession>
<protein>
    <submittedName>
        <fullName evidence="2">Secretion protein F</fullName>
    </submittedName>
</protein>
<organism evidence="2 3">
    <name type="scientific">Caproicibacter fermentans</name>
    <dbReference type="NCBI Taxonomy" id="2576756"/>
    <lineage>
        <taxon>Bacteria</taxon>
        <taxon>Bacillati</taxon>
        <taxon>Bacillota</taxon>
        <taxon>Clostridia</taxon>
        <taxon>Eubacteriales</taxon>
        <taxon>Acutalibacteraceae</taxon>
        <taxon>Caproicibacter</taxon>
    </lineage>
</organism>